<dbReference type="GO" id="GO:0000340">
    <property type="term" value="F:RNA 7-methylguanosine cap binding"/>
    <property type="evidence" value="ECO:0007669"/>
    <property type="project" value="TreeGrafter"/>
</dbReference>
<dbReference type="AlphaFoldDB" id="A0A0G4G5V5"/>
<gene>
    <name evidence="3" type="ORF">Cvel_20406</name>
</gene>
<evidence type="ECO:0000256" key="2">
    <source>
        <dbReference type="SAM" id="MobiDB-lite"/>
    </source>
</evidence>
<dbReference type="InterPro" id="IPR001040">
    <property type="entry name" value="TIF_eIF_4E"/>
</dbReference>
<organism evidence="3">
    <name type="scientific">Chromera velia CCMP2878</name>
    <dbReference type="NCBI Taxonomy" id="1169474"/>
    <lineage>
        <taxon>Eukaryota</taxon>
        <taxon>Sar</taxon>
        <taxon>Alveolata</taxon>
        <taxon>Colpodellida</taxon>
        <taxon>Chromeraceae</taxon>
        <taxon>Chromera</taxon>
    </lineage>
</organism>
<sequence length="217" mass="26061">MSTWADRTEVLKPRDDRPSYRERDDRDRRGDDFLDRRRGPDRDRDRDRDPRDRDIHRDRDRDLRDGRDRDRRPPPPLFNHKANPIALSSIKQHRLKHAWTLWYTKPSEGTLARDMRSYSEQVKPLMTFRTVEEFWALYSHVIRPNKMQPSTDYHLFRDGIRPLWEDRENKKGGKVFFRTPKIHTNRTWENLMVATIGEQLEPAEEICGVVVGIKFGV</sequence>
<dbReference type="GO" id="GO:0003743">
    <property type="term" value="F:translation initiation factor activity"/>
    <property type="evidence" value="ECO:0007669"/>
    <property type="project" value="UniProtKB-KW"/>
</dbReference>
<feature type="compositionally biased region" description="Basic and acidic residues" evidence="2">
    <location>
        <begin position="1"/>
        <end position="73"/>
    </location>
</feature>
<dbReference type="Pfam" id="PF01652">
    <property type="entry name" value="IF4E"/>
    <property type="match status" value="1"/>
</dbReference>
<keyword evidence="1" id="KW-0694">RNA-binding</keyword>
<proteinExistence type="inferred from homology"/>
<dbReference type="EMBL" id="CDMZ01000913">
    <property type="protein sequence ID" value="CEM23881.1"/>
    <property type="molecule type" value="Genomic_DNA"/>
</dbReference>
<reference evidence="3" key="1">
    <citation type="submission" date="2014-11" db="EMBL/GenBank/DDBJ databases">
        <authorList>
            <person name="Otto D Thomas"/>
            <person name="Naeem Raeece"/>
        </authorList>
    </citation>
    <scope>NUCLEOTIDE SEQUENCE</scope>
</reference>
<feature type="region of interest" description="Disordered" evidence="2">
    <location>
        <begin position="1"/>
        <end position="85"/>
    </location>
</feature>
<dbReference type="Gene3D" id="3.30.760.10">
    <property type="entry name" value="RNA Cap, Translation Initiation Factor Eif4e"/>
    <property type="match status" value="1"/>
</dbReference>
<accession>A0A0G4G5V5</accession>
<evidence type="ECO:0000313" key="3">
    <source>
        <dbReference type="EMBL" id="CEM23881.1"/>
    </source>
</evidence>
<comment type="similarity">
    <text evidence="1">Belongs to the eukaryotic initiation factor 4E family.</text>
</comment>
<feature type="non-terminal residue" evidence="3">
    <location>
        <position position="217"/>
    </location>
</feature>
<name>A0A0G4G5V5_9ALVE</name>
<dbReference type="PANTHER" id="PTHR11960">
    <property type="entry name" value="EUKARYOTIC TRANSLATION INITIATION FACTOR 4E RELATED"/>
    <property type="match status" value="1"/>
</dbReference>
<dbReference type="InterPro" id="IPR023398">
    <property type="entry name" value="TIF_eIF4e-like"/>
</dbReference>
<dbReference type="SUPFAM" id="SSF55418">
    <property type="entry name" value="eIF4e-like"/>
    <property type="match status" value="1"/>
</dbReference>
<dbReference type="GO" id="GO:0016281">
    <property type="term" value="C:eukaryotic translation initiation factor 4F complex"/>
    <property type="evidence" value="ECO:0007669"/>
    <property type="project" value="TreeGrafter"/>
</dbReference>
<protein>
    <submittedName>
        <fullName evidence="3">Uncharacterized protein</fullName>
    </submittedName>
</protein>
<keyword evidence="1" id="KW-0648">Protein biosynthesis</keyword>
<keyword evidence="1" id="KW-0396">Initiation factor</keyword>
<evidence type="ECO:0000256" key="1">
    <source>
        <dbReference type="RuleBase" id="RU004374"/>
    </source>
</evidence>